<proteinExistence type="predicted"/>
<dbReference type="EMBL" id="CAJOBB010000001">
    <property type="protein sequence ID" value="CAF3500169.1"/>
    <property type="molecule type" value="Genomic_DNA"/>
</dbReference>
<reference evidence="2" key="1">
    <citation type="submission" date="2021-02" db="EMBL/GenBank/DDBJ databases">
        <authorList>
            <person name="Nowell W R."/>
        </authorList>
    </citation>
    <scope>NUCLEOTIDE SEQUENCE</scope>
</reference>
<gene>
    <name evidence="1" type="ORF">IZO911_LOCUS44558</name>
    <name evidence="2" type="ORF">KXQ929_LOCUS22</name>
</gene>
<dbReference type="Proteomes" id="UP000663868">
    <property type="component" value="Unassembled WGS sequence"/>
</dbReference>
<dbReference type="AlphaFoldDB" id="A0A818H098"/>
<name>A0A818H098_9BILA</name>
<dbReference type="EMBL" id="CAJNOE010002775">
    <property type="protein sequence ID" value="CAF1492418.1"/>
    <property type="molecule type" value="Genomic_DNA"/>
</dbReference>
<evidence type="ECO:0000313" key="2">
    <source>
        <dbReference type="EMBL" id="CAF3500169.1"/>
    </source>
</evidence>
<comment type="caution">
    <text evidence="2">The sequence shown here is derived from an EMBL/GenBank/DDBJ whole genome shotgun (WGS) entry which is preliminary data.</text>
</comment>
<dbReference type="Proteomes" id="UP000663860">
    <property type="component" value="Unassembled WGS sequence"/>
</dbReference>
<protein>
    <submittedName>
        <fullName evidence="2">Uncharacterized protein</fullName>
    </submittedName>
</protein>
<sequence>MAVRAHRLQSAKPLTLSRWWSSGYHGQPIAFADPTVLFYAIDDGLRFHDFLDEDYPKSQTFQANGNGVGVIVCF</sequence>
<organism evidence="2 3">
    <name type="scientific">Adineta steineri</name>
    <dbReference type="NCBI Taxonomy" id="433720"/>
    <lineage>
        <taxon>Eukaryota</taxon>
        <taxon>Metazoa</taxon>
        <taxon>Spiralia</taxon>
        <taxon>Gnathifera</taxon>
        <taxon>Rotifera</taxon>
        <taxon>Eurotatoria</taxon>
        <taxon>Bdelloidea</taxon>
        <taxon>Adinetida</taxon>
        <taxon>Adinetidae</taxon>
        <taxon>Adineta</taxon>
    </lineage>
</organism>
<accession>A0A818H098</accession>
<evidence type="ECO:0000313" key="3">
    <source>
        <dbReference type="Proteomes" id="UP000663868"/>
    </source>
</evidence>
<evidence type="ECO:0000313" key="1">
    <source>
        <dbReference type="EMBL" id="CAF1492418.1"/>
    </source>
</evidence>